<dbReference type="SUPFAM" id="SSF47413">
    <property type="entry name" value="lambda repressor-like DNA-binding domains"/>
    <property type="match status" value="1"/>
</dbReference>
<keyword evidence="4" id="KW-1185">Reference proteome</keyword>
<proteinExistence type="predicted"/>
<keyword evidence="1 3" id="KW-0238">DNA-binding</keyword>
<evidence type="ECO:0000313" key="4">
    <source>
        <dbReference type="Proteomes" id="UP000184038"/>
    </source>
</evidence>
<evidence type="ECO:0000256" key="1">
    <source>
        <dbReference type="ARBA" id="ARBA00023125"/>
    </source>
</evidence>
<dbReference type="GO" id="GO:0003677">
    <property type="term" value="F:DNA binding"/>
    <property type="evidence" value="ECO:0007669"/>
    <property type="project" value="UniProtKB-KW"/>
</dbReference>
<dbReference type="InterPro" id="IPR010982">
    <property type="entry name" value="Lambda_DNA-bd_dom_sf"/>
</dbReference>
<gene>
    <name evidence="3" type="ORF">SAMN02746066_00430</name>
</gene>
<dbReference type="SMART" id="SM00530">
    <property type="entry name" value="HTH_XRE"/>
    <property type="match status" value="1"/>
</dbReference>
<sequence>MKEINIAKKIIEKRKERGITQEDLASYVGVSKASVSKWETGQSYPDITILPVLATFFDISVDELLGYSPQLTREAIHEVYISLSEQFVNEGYIKTLEVSEKISKKYYSCFELQLQLAILYLNYGIGAPTEELKNLMIARIIDISKRIKEESGDPLLMRNANSLEATANLVLSKALEVVELLEDTMVPAQADEVVLANAYLMLGKTDKAIETLQFRIYENVMHIINELSSYIMLFITEKDRFEEIKKRTLQIADAFELEKLNPNMMVNFYYIIATAYVQQGQTEAAIDYLNQYVSVCKSFEFPARLQGDEFFDMVENKFDLFDLGTVSPRDEKSVKASMIAAIKDNPIFIGIKEQSEFKNMIKQLELLQ</sequence>
<dbReference type="EMBL" id="FRCP01000005">
    <property type="protein sequence ID" value="SHL99446.1"/>
    <property type="molecule type" value="Genomic_DNA"/>
</dbReference>
<dbReference type="Proteomes" id="UP000184038">
    <property type="component" value="Unassembled WGS sequence"/>
</dbReference>
<dbReference type="InterPro" id="IPR019734">
    <property type="entry name" value="TPR_rpt"/>
</dbReference>
<dbReference type="PANTHER" id="PTHR46558">
    <property type="entry name" value="TRACRIPTIONAL REGULATORY PROTEIN-RELATED-RELATED"/>
    <property type="match status" value="1"/>
</dbReference>
<feature type="domain" description="HTH cro/C1-type" evidence="2">
    <location>
        <begin position="10"/>
        <end position="64"/>
    </location>
</feature>
<dbReference type="PANTHER" id="PTHR46558:SF11">
    <property type="entry name" value="HTH-TYPE TRANSCRIPTIONAL REGULATOR XRE"/>
    <property type="match status" value="1"/>
</dbReference>
<dbReference type="Pfam" id="PF01381">
    <property type="entry name" value="HTH_3"/>
    <property type="match status" value="1"/>
</dbReference>
<accession>A0A1M7F5Z9</accession>
<dbReference type="PROSITE" id="PS50943">
    <property type="entry name" value="HTH_CROC1"/>
    <property type="match status" value="1"/>
</dbReference>
<protein>
    <submittedName>
        <fullName evidence="3">DNA-binding transcriptional regulator, XRE-family HTH domain</fullName>
    </submittedName>
</protein>
<dbReference type="RefSeq" id="WP_073282259.1">
    <property type="nucleotide sequence ID" value="NZ_FRCP01000005.1"/>
</dbReference>
<dbReference type="InterPro" id="IPR011990">
    <property type="entry name" value="TPR-like_helical_dom_sf"/>
</dbReference>
<name>A0A1M7F5Z9_9FIRM</name>
<dbReference type="Pfam" id="PF13181">
    <property type="entry name" value="TPR_8"/>
    <property type="match status" value="1"/>
</dbReference>
<dbReference type="STRING" id="1120996.SAMN02746066_00430"/>
<dbReference type="SUPFAM" id="SSF48452">
    <property type="entry name" value="TPR-like"/>
    <property type="match status" value="1"/>
</dbReference>
<dbReference type="Gene3D" id="1.10.260.40">
    <property type="entry name" value="lambda repressor-like DNA-binding domains"/>
    <property type="match status" value="1"/>
</dbReference>
<evidence type="ECO:0000259" key="2">
    <source>
        <dbReference type="PROSITE" id="PS50943"/>
    </source>
</evidence>
<dbReference type="OrthoDB" id="9812495at2"/>
<organism evidence="3 4">
    <name type="scientific">Anaerosporobacter mobilis DSM 15930</name>
    <dbReference type="NCBI Taxonomy" id="1120996"/>
    <lineage>
        <taxon>Bacteria</taxon>
        <taxon>Bacillati</taxon>
        <taxon>Bacillota</taxon>
        <taxon>Clostridia</taxon>
        <taxon>Lachnospirales</taxon>
        <taxon>Lachnospiraceae</taxon>
        <taxon>Anaerosporobacter</taxon>
    </lineage>
</organism>
<dbReference type="InterPro" id="IPR001387">
    <property type="entry name" value="Cro/C1-type_HTH"/>
</dbReference>
<evidence type="ECO:0000313" key="3">
    <source>
        <dbReference type="EMBL" id="SHL99446.1"/>
    </source>
</evidence>
<dbReference type="CDD" id="cd00093">
    <property type="entry name" value="HTH_XRE"/>
    <property type="match status" value="1"/>
</dbReference>
<reference evidence="3 4" key="1">
    <citation type="submission" date="2016-11" db="EMBL/GenBank/DDBJ databases">
        <authorList>
            <person name="Jaros S."/>
            <person name="Januszkiewicz K."/>
            <person name="Wedrychowicz H."/>
        </authorList>
    </citation>
    <scope>NUCLEOTIDE SEQUENCE [LARGE SCALE GENOMIC DNA]</scope>
    <source>
        <strain evidence="3 4">DSM 15930</strain>
    </source>
</reference>
<dbReference type="AlphaFoldDB" id="A0A1M7F5Z9"/>
<dbReference type="Gene3D" id="1.25.40.10">
    <property type="entry name" value="Tetratricopeptide repeat domain"/>
    <property type="match status" value="1"/>
</dbReference>